<sequence length="71" mass="8006">MDELCGELENILKSEAIETLFQPIVDLKTAEIIGYEALSRGHVGSDLYSPVELIRVRISVTVFGQTCYFRK</sequence>
<name>A0ABS2MQB9_9FIRM</name>
<dbReference type="Gene3D" id="3.20.20.450">
    <property type="entry name" value="EAL domain"/>
    <property type="match status" value="1"/>
</dbReference>
<organism evidence="2 3">
    <name type="scientific">Fusibacter tunisiensis</name>
    <dbReference type="NCBI Taxonomy" id="1008308"/>
    <lineage>
        <taxon>Bacteria</taxon>
        <taxon>Bacillati</taxon>
        <taxon>Bacillota</taxon>
        <taxon>Clostridia</taxon>
        <taxon>Eubacteriales</taxon>
        <taxon>Eubacteriales Family XII. Incertae Sedis</taxon>
        <taxon>Fusibacter</taxon>
    </lineage>
</organism>
<dbReference type="Proteomes" id="UP000767854">
    <property type="component" value="Unassembled WGS sequence"/>
</dbReference>
<proteinExistence type="predicted"/>
<keyword evidence="3" id="KW-1185">Reference proteome</keyword>
<dbReference type="InterPro" id="IPR035919">
    <property type="entry name" value="EAL_sf"/>
</dbReference>
<dbReference type="InterPro" id="IPR001633">
    <property type="entry name" value="EAL_dom"/>
</dbReference>
<comment type="caution">
    <text evidence="2">The sequence shown here is derived from an EMBL/GenBank/DDBJ whole genome shotgun (WGS) entry which is preliminary data.</text>
</comment>
<dbReference type="SUPFAM" id="SSF141868">
    <property type="entry name" value="EAL domain-like"/>
    <property type="match status" value="1"/>
</dbReference>
<dbReference type="RefSeq" id="WP_204663273.1">
    <property type="nucleotide sequence ID" value="NZ_JAFBDT010000006.1"/>
</dbReference>
<gene>
    <name evidence="2" type="ORF">JOC49_001128</name>
</gene>
<reference evidence="2 3" key="1">
    <citation type="submission" date="2021-01" db="EMBL/GenBank/DDBJ databases">
        <title>Genomic Encyclopedia of Type Strains, Phase IV (KMG-IV): sequencing the most valuable type-strain genomes for metagenomic binning, comparative biology and taxonomic classification.</title>
        <authorList>
            <person name="Goeker M."/>
        </authorList>
    </citation>
    <scope>NUCLEOTIDE SEQUENCE [LARGE SCALE GENOMIC DNA]</scope>
    <source>
        <strain evidence="2 3">DSM 24436</strain>
    </source>
</reference>
<feature type="domain" description="EAL" evidence="1">
    <location>
        <begin position="1"/>
        <end position="71"/>
    </location>
</feature>
<dbReference type="PROSITE" id="PS50883">
    <property type="entry name" value="EAL"/>
    <property type="match status" value="1"/>
</dbReference>
<protein>
    <submittedName>
        <fullName evidence="2">EAL domain-containing protein (Putative c-di-GMP-specific phosphodiesterase class I)</fullName>
    </submittedName>
</protein>
<dbReference type="EMBL" id="JAFBDT010000006">
    <property type="protein sequence ID" value="MBM7561608.1"/>
    <property type="molecule type" value="Genomic_DNA"/>
</dbReference>
<evidence type="ECO:0000259" key="1">
    <source>
        <dbReference type="PROSITE" id="PS50883"/>
    </source>
</evidence>
<accession>A0ABS2MQB9</accession>
<evidence type="ECO:0000313" key="3">
    <source>
        <dbReference type="Proteomes" id="UP000767854"/>
    </source>
</evidence>
<evidence type="ECO:0000313" key="2">
    <source>
        <dbReference type="EMBL" id="MBM7561608.1"/>
    </source>
</evidence>